<dbReference type="OrthoDB" id="10323319at2759"/>
<dbReference type="GeneID" id="14891238"/>
<dbReference type="VEuPathDB" id="AmoebaDB:EIN_118130"/>
<feature type="compositionally biased region" description="Basic residues" evidence="1">
    <location>
        <begin position="204"/>
        <end position="217"/>
    </location>
</feature>
<dbReference type="SMART" id="SM00292">
    <property type="entry name" value="BRCT"/>
    <property type="match status" value="1"/>
</dbReference>
<protein>
    <recommendedName>
        <fullName evidence="2">BRCT domain-containing protein</fullName>
    </recommendedName>
</protein>
<proteinExistence type="predicted"/>
<evidence type="ECO:0000313" key="3">
    <source>
        <dbReference type="EMBL" id="ELP92239.1"/>
    </source>
</evidence>
<evidence type="ECO:0000313" key="4">
    <source>
        <dbReference type="Proteomes" id="UP000014680"/>
    </source>
</evidence>
<organism evidence="3 4">
    <name type="scientific">Entamoeba invadens IP1</name>
    <dbReference type="NCBI Taxonomy" id="370355"/>
    <lineage>
        <taxon>Eukaryota</taxon>
        <taxon>Amoebozoa</taxon>
        <taxon>Evosea</taxon>
        <taxon>Archamoebae</taxon>
        <taxon>Mastigamoebida</taxon>
        <taxon>Entamoebidae</taxon>
        <taxon>Entamoeba</taxon>
    </lineage>
</organism>
<dbReference type="RefSeq" id="XP_004259010.1">
    <property type="nucleotide sequence ID" value="XM_004258962.1"/>
</dbReference>
<feature type="region of interest" description="Disordered" evidence="1">
    <location>
        <begin position="189"/>
        <end position="226"/>
    </location>
</feature>
<evidence type="ECO:0000256" key="1">
    <source>
        <dbReference type="SAM" id="MobiDB-lite"/>
    </source>
</evidence>
<gene>
    <name evidence="3" type="ORF">EIN_118130</name>
</gene>
<keyword evidence="4" id="KW-1185">Reference proteome</keyword>
<reference evidence="3 4" key="1">
    <citation type="submission" date="2012-10" db="EMBL/GenBank/DDBJ databases">
        <authorList>
            <person name="Zafar N."/>
            <person name="Inman J."/>
            <person name="Hall N."/>
            <person name="Lorenzi H."/>
            <person name="Caler E."/>
        </authorList>
    </citation>
    <scope>NUCLEOTIDE SEQUENCE [LARGE SCALE GENOMIC DNA]</scope>
    <source>
        <strain evidence="3 4">IP1</strain>
    </source>
</reference>
<dbReference type="KEGG" id="eiv:EIN_118130"/>
<sequence length="522" mass="59407">MKPKTTLVVSKVTPKGVLTKINFALSKLVTSIGTIGADIMLKEATTLQAVLIVDTINNPSGIMFNRGEVGSLYVNGQPINKNMTYPITARDLIQILDHFLYLTYGKPEESDKDIVLQKMKVGKRKSISSTPIKRDSITVRRSQEQRTSIKKLVSEDNPKEFKNEDNDFNVNFSLLSSVIPEEIEIDNANDSKVESGGTKEDLRRKKVEKVRKPRKRSQSREARRETCEIEELKDEEKKEVVIRVSQQKGNVKSIISETDFLKGKVFYFGMNDEMMKKYEHIIKKYGGKVGDRYPKFDKALLPTKAELDAFKKEEKGEELFHKWGVNGPKECALVVSKENEGPHMAYLCCIVSQVPVIRSDYFDQIAKQKKDVGMFNFLAPVIPTSTGVFANSVQPIEFFPFETYNINEVPRIQIPAKKSESEKNITETFIVKVGCRVVDRTITRKSELKPTGLDKSVYSFSPIMESEVKKNRMSMGTQRKSEAQQDFLVLYLDWVVKMILDGGFIAPRDYILNKDVDGYDQI</sequence>
<evidence type="ECO:0000259" key="2">
    <source>
        <dbReference type="SMART" id="SM00292"/>
    </source>
</evidence>
<name>L7FNI7_ENTIV</name>
<dbReference type="AlphaFoldDB" id="L7FNI7"/>
<dbReference type="InterPro" id="IPR001357">
    <property type="entry name" value="BRCT_dom"/>
</dbReference>
<feature type="compositionally biased region" description="Basic and acidic residues" evidence="1">
    <location>
        <begin position="189"/>
        <end position="203"/>
    </location>
</feature>
<accession>L7FNI7</accession>
<dbReference type="EMBL" id="KB206391">
    <property type="protein sequence ID" value="ELP92239.1"/>
    <property type="molecule type" value="Genomic_DNA"/>
</dbReference>
<dbReference type="Proteomes" id="UP000014680">
    <property type="component" value="Unassembled WGS sequence"/>
</dbReference>
<feature type="domain" description="BRCT" evidence="2">
    <location>
        <begin position="258"/>
        <end position="369"/>
    </location>
</feature>